<organism evidence="3 4">
    <name type="scientific">Monilinia fructicola</name>
    <name type="common">Brown rot fungus</name>
    <name type="synonym">Ciboria fructicola</name>
    <dbReference type="NCBI Taxonomy" id="38448"/>
    <lineage>
        <taxon>Eukaryota</taxon>
        <taxon>Fungi</taxon>
        <taxon>Dikarya</taxon>
        <taxon>Ascomycota</taxon>
        <taxon>Pezizomycotina</taxon>
        <taxon>Leotiomycetes</taxon>
        <taxon>Helotiales</taxon>
        <taxon>Sclerotiniaceae</taxon>
        <taxon>Monilinia</taxon>
    </lineage>
</organism>
<gene>
    <name evidence="3" type="ORF">EYC84_011878</name>
</gene>
<keyword evidence="4" id="KW-1185">Reference proteome</keyword>
<evidence type="ECO:0008006" key="5">
    <source>
        <dbReference type="Google" id="ProtNLM"/>
    </source>
</evidence>
<dbReference type="EMBL" id="VICG01000016">
    <property type="protein sequence ID" value="KAA8563863.1"/>
    <property type="molecule type" value="Genomic_DNA"/>
</dbReference>
<dbReference type="AlphaFoldDB" id="A0A5M9J6M4"/>
<evidence type="ECO:0000313" key="4">
    <source>
        <dbReference type="Proteomes" id="UP000322873"/>
    </source>
</evidence>
<dbReference type="Proteomes" id="UP000322873">
    <property type="component" value="Unassembled WGS sequence"/>
</dbReference>
<dbReference type="InterPro" id="IPR029058">
    <property type="entry name" value="AB_hydrolase_fold"/>
</dbReference>
<evidence type="ECO:0000256" key="2">
    <source>
        <dbReference type="SAM" id="SignalP"/>
    </source>
</evidence>
<dbReference type="SUPFAM" id="SSF53474">
    <property type="entry name" value="alpha/beta-Hydrolases"/>
    <property type="match status" value="1"/>
</dbReference>
<dbReference type="InterPro" id="IPR050228">
    <property type="entry name" value="Carboxylesterase_BioH"/>
</dbReference>
<protein>
    <recommendedName>
        <fullName evidence="5">AB hydrolase-1 domain-containing protein</fullName>
    </recommendedName>
</protein>
<accession>A0A5M9J6M4</accession>
<keyword evidence="2" id="KW-0732">Signal</keyword>
<sequence>MFFAWLLAIGLATVSSAHSSDELDCTGINGIRPQCESKESSYKRDVFWVGGHYVNAAIGLLTYDQMYVEKLTPHKGIKKPYPLVLFHGGGVSGATWLNTPDNRKGFASMFLDRGYQVYVVDQTSVGRGSQADLTGYPLRIGSTANISEVGFTAPEIANAYPQSQNHTQWPGTGLRGDPIFDAFESGFIPLTNNNTRQEISMRAAGCKLLQLIGPSFLISHSIGAIHPIVISDECPDLVLGNVNIEPGNIPFESYTGNATSSVGRTAARPFGLTVHNLNYYPPISESTELITETVGEDTPAKKVPYVAFTGEASPHITYEHCVIQYLEQVGVNATWIKMADVGVHGNAHFGFLEKNNVQYFKVVEKWIKKAANGISSNNSRRQFDERKPPSSTSSTGMAKIHTNCEDFVHELRSGRYQNITQAVPILPRPTNLSKQLTNFKATRKPSYNSEMEPEFGRRGILWQRGS</sequence>
<proteinExistence type="predicted"/>
<evidence type="ECO:0000256" key="1">
    <source>
        <dbReference type="SAM" id="MobiDB-lite"/>
    </source>
</evidence>
<dbReference type="PANTHER" id="PTHR43194">
    <property type="entry name" value="HYDROLASE ALPHA/BETA FOLD FAMILY"/>
    <property type="match status" value="1"/>
</dbReference>
<feature type="region of interest" description="Disordered" evidence="1">
    <location>
        <begin position="377"/>
        <end position="399"/>
    </location>
</feature>
<comment type="caution">
    <text evidence="3">The sequence shown here is derived from an EMBL/GenBank/DDBJ whole genome shotgun (WGS) entry which is preliminary data.</text>
</comment>
<feature type="chain" id="PRO_5024418906" description="AB hydrolase-1 domain-containing protein" evidence="2">
    <location>
        <begin position="18"/>
        <end position="466"/>
    </location>
</feature>
<dbReference type="VEuPathDB" id="FungiDB:MFRU_036g00410"/>
<feature type="signal peptide" evidence="2">
    <location>
        <begin position="1"/>
        <end position="17"/>
    </location>
</feature>
<name>A0A5M9J6M4_MONFR</name>
<reference evidence="3 4" key="1">
    <citation type="submission" date="2019-06" db="EMBL/GenBank/DDBJ databases">
        <title>Genome Sequence of the Brown Rot Fungal Pathogen Monilinia fructicola.</title>
        <authorList>
            <person name="De Miccolis Angelini R.M."/>
            <person name="Landi L."/>
            <person name="Abate D."/>
            <person name="Pollastro S."/>
            <person name="Romanazzi G."/>
            <person name="Faretra F."/>
        </authorList>
    </citation>
    <scope>NUCLEOTIDE SEQUENCE [LARGE SCALE GENOMIC DNA]</scope>
    <source>
        <strain evidence="3 4">Mfrc123</strain>
    </source>
</reference>
<dbReference type="Gene3D" id="3.40.50.1820">
    <property type="entry name" value="alpha/beta hydrolase"/>
    <property type="match status" value="1"/>
</dbReference>
<evidence type="ECO:0000313" key="3">
    <source>
        <dbReference type="EMBL" id="KAA8563863.1"/>
    </source>
</evidence>
<dbReference type="CDD" id="cd12809">
    <property type="entry name" value="Esterase_713_like-2"/>
    <property type="match status" value="1"/>
</dbReference>
<dbReference type="PANTHER" id="PTHR43194:SF4">
    <property type="entry name" value="AB HYDROLASE-1 DOMAIN-CONTAINING PROTEIN"/>
    <property type="match status" value="1"/>
</dbReference>